<feature type="region of interest" description="Disordered" evidence="1">
    <location>
        <begin position="69"/>
        <end position="230"/>
    </location>
</feature>
<feature type="compositionally biased region" description="Acidic residues" evidence="1">
    <location>
        <begin position="95"/>
        <end position="153"/>
    </location>
</feature>
<evidence type="ECO:0000313" key="2">
    <source>
        <dbReference type="EnsemblMetazoa" id="CJA12099.1"/>
    </source>
</evidence>
<evidence type="ECO:0000313" key="3">
    <source>
        <dbReference type="Proteomes" id="UP000005237"/>
    </source>
</evidence>
<dbReference type="EnsemblMetazoa" id="CJA12099.1">
    <property type="protein sequence ID" value="CJA12099.1"/>
    <property type="gene ID" value="WBGene00131303"/>
</dbReference>
<feature type="compositionally biased region" description="Basic and acidic residues" evidence="1">
    <location>
        <begin position="76"/>
        <end position="85"/>
    </location>
</feature>
<dbReference type="Proteomes" id="UP000005237">
    <property type="component" value="Unassembled WGS sequence"/>
</dbReference>
<dbReference type="AlphaFoldDB" id="A0A8R1HYE4"/>
<evidence type="ECO:0000256" key="1">
    <source>
        <dbReference type="SAM" id="MobiDB-lite"/>
    </source>
</evidence>
<protein>
    <submittedName>
        <fullName evidence="2">Uncharacterized protein</fullName>
    </submittedName>
</protein>
<accession>A0A8R1HYE4</accession>
<feature type="compositionally biased region" description="Basic residues" evidence="1">
    <location>
        <begin position="203"/>
        <end position="213"/>
    </location>
</feature>
<organism evidence="2 3">
    <name type="scientific">Caenorhabditis japonica</name>
    <dbReference type="NCBI Taxonomy" id="281687"/>
    <lineage>
        <taxon>Eukaryota</taxon>
        <taxon>Metazoa</taxon>
        <taxon>Ecdysozoa</taxon>
        <taxon>Nematoda</taxon>
        <taxon>Chromadorea</taxon>
        <taxon>Rhabditida</taxon>
        <taxon>Rhabditina</taxon>
        <taxon>Rhabditomorpha</taxon>
        <taxon>Rhabditoidea</taxon>
        <taxon>Rhabditidae</taxon>
        <taxon>Peloderinae</taxon>
        <taxon>Caenorhabditis</taxon>
    </lineage>
</organism>
<sequence length="230" mass="26163">MYSNGIIAEEYTRKRPEEIPADERFLHRYTSSLQKNVKKETGVDEWEYAESVNSEEFDEILERFEPGELNEEFDIDYSKEFGAEKAKRKKTKAAEEEEDDVDMDEDDIDLNDLNEEEDGGMSEDDGDDVEDDDDDDDDDDGDDDDDEDDDDEGGFAGGKSSANIFGDDDGSSDEEIGEKDYEMAGDKFAEMLEDLEEDEEKKGKKGGKKRGVKRGGNAFKRGSSKKFRRH</sequence>
<keyword evidence="3" id="KW-1185">Reference proteome</keyword>
<name>A0A8R1HYE4_CAEJA</name>
<reference evidence="2" key="2">
    <citation type="submission" date="2022-06" db="UniProtKB">
        <authorList>
            <consortium name="EnsemblMetazoa"/>
        </authorList>
    </citation>
    <scope>IDENTIFICATION</scope>
    <source>
        <strain evidence="2">DF5081</strain>
    </source>
</reference>
<reference evidence="3" key="1">
    <citation type="submission" date="2010-08" db="EMBL/GenBank/DDBJ databases">
        <authorList>
            <consortium name="Caenorhabditis japonica Sequencing Consortium"/>
            <person name="Wilson R.K."/>
        </authorList>
    </citation>
    <scope>NUCLEOTIDE SEQUENCE [LARGE SCALE GENOMIC DNA]</scope>
    <source>
        <strain evidence="3">DF5081</strain>
    </source>
</reference>
<feature type="compositionally biased region" description="Basic and acidic residues" evidence="1">
    <location>
        <begin position="178"/>
        <end position="190"/>
    </location>
</feature>
<proteinExistence type="predicted"/>
<feature type="compositionally biased region" description="Acidic residues" evidence="1">
    <location>
        <begin position="166"/>
        <end position="177"/>
    </location>
</feature>